<sequence length="404" mass="41727">MTPAAEAVLDSRQAWTRLAAIVALATLGGAGMWSVVVALPHVQAEFGATRGEASLPYTLTMIGFAGGGILMGRLADRFGIMVPLLGGTVMLGGGYILAAFAPSLTVFALVQGVLIGALGSSAAFGPLMADASLWFRRRRGIAVALAASGNYLAGTVWPPVVQALITAQGWRTAHLVVGVVLLVTMLPLALLLRARPPRAAPRPAGSPAPPASRPLGLTPNGLTALLGLAGVGCCVAMAMPQVHIVAYCGDLGYGVARGTEMLSLMLACGIVSRIASGFIADRIGGLGTLMLGATLQAVALAFYLFFDSLVSLYLISALFGLFQGGIVPSYAVIVREYFPASQAGTRVGIVLMATLLGMALGGWLSGVVFDWTGSYAMAFLNGMAWNAANLAIVGWLLLRARRLR</sequence>
<dbReference type="PROSITE" id="PS50850">
    <property type="entry name" value="MFS"/>
    <property type="match status" value="1"/>
</dbReference>
<feature type="transmembrane region" description="Helical" evidence="4">
    <location>
        <begin position="261"/>
        <end position="279"/>
    </location>
</feature>
<evidence type="ECO:0000256" key="1">
    <source>
        <dbReference type="ARBA" id="ARBA00022692"/>
    </source>
</evidence>
<evidence type="ECO:0000256" key="2">
    <source>
        <dbReference type="ARBA" id="ARBA00022989"/>
    </source>
</evidence>
<name>A0ABX1E5J5_9PROT</name>
<dbReference type="SUPFAM" id="SSF103473">
    <property type="entry name" value="MFS general substrate transporter"/>
    <property type="match status" value="1"/>
</dbReference>
<keyword evidence="2 4" id="KW-1133">Transmembrane helix</keyword>
<dbReference type="InterPro" id="IPR036259">
    <property type="entry name" value="MFS_trans_sf"/>
</dbReference>
<keyword evidence="7" id="KW-1185">Reference proteome</keyword>
<feature type="domain" description="Major facilitator superfamily (MFS) profile" evidence="5">
    <location>
        <begin position="17"/>
        <end position="404"/>
    </location>
</feature>
<feature type="transmembrane region" description="Helical" evidence="4">
    <location>
        <begin position="375"/>
        <end position="398"/>
    </location>
</feature>
<protein>
    <submittedName>
        <fullName evidence="6">MFS transporter</fullName>
    </submittedName>
</protein>
<dbReference type="Gene3D" id="1.20.1250.20">
    <property type="entry name" value="MFS general substrate transporter like domains"/>
    <property type="match status" value="1"/>
</dbReference>
<gene>
    <name evidence="6" type="ORF">HEQ75_14180</name>
</gene>
<evidence type="ECO:0000256" key="3">
    <source>
        <dbReference type="ARBA" id="ARBA00023136"/>
    </source>
</evidence>
<feature type="transmembrane region" description="Helical" evidence="4">
    <location>
        <begin position="106"/>
        <end position="129"/>
    </location>
</feature>
<evidence type="ECO:0000259" key="5">
    <source>
        <dbReference type="PROSITE" id="PS50850"/>
    </source>
</evidence>
<feature type="transmembrane region" description="Helical" evidence="4">
    <location>
        <begin position="18"/>
        <end position="42"/>
    </location>
</feature>
<feature type="transmembrane region" description="Helical" evidence="4">
    <location>
        <begin position="222"/>
        <end position="241"/>
    </location>
</feature>
<evidence type="ECO:0000313" key="6">
    <source>
        <dbReference type="EMBL" id="NKC32010.1"/>
    </source>
</evidence>
<feature type="transmembrane region" description="Helical" evidence="4">
    <location>
        <begin position="286"/>
        <end position="306"/>
    </location>
</feature>
<accession>A0ABX1E5J5</accession>
<feature type="transmembrane region" description="Helical" evidence="4">
    <location>
        <begin position="78"/>
        <end position="100"/>
    </location>
</feature>
<keyword evidence="1 4" id="KW-0812">Transmembrane</keyword>
<evidence type="ECO:0000256" key="4">
    <source>
        <dbReference type="SAM" id="Phobius"/>
    </source>
</evidence>
<comment type="caution">
    <text evidence="6">The sequence shown here is derived from an EMBL/GenBank/DDBJ whole genome shotgun (WGS) entry which is preliminary data.</text>
</comment>
<dbReference type="InterPro" id="IPR050327">
    <property type="entry name" value="Proton-linked_MCT"/>
</dbReference>
<organism evidence="6 7">
    <name type="scientific">Falsiroseomonas selenitidurans</name>
    <dbReference type="NCBI Taxonomy" id="2716335"/>
    <lineage>
        <taxon>Bacteria</taxon>
        <taxon>Pseudomonadati</taxon>
        <taxon>Pseudomonadota</taxon>
        <taxon>Alphaproteobacteria</taxon>
        <taxon>Acetobacterales</taxon>
        <taxon>Roseomonadaceae</taxon>
        <taxon>Falsiroseomonas</taxon>
    </lineage>
</organism>
<dbReference type="RefSeq" id="WP_168031635.1">
    <property type="nucleotide sequence ID" value="NZ_JAAVNE010000021.1"/>
</dbReference>
<dbReference type="PANTHER" id="PTHR11360:SF290">
    <property type="entry name" value="MONOCARBOXYLATE MFS PERMEASE"/>
    <property type="match status" value="1"/>
</dbReference>
<proteinExistence type="predicted"/>
<feature type="transmembrane region" description="Helical" evidence="4">
    <location>
        <begin position="54"/>
        <end position="71"/>
    </location>
</feature>
<keyword evidence="3 4" id="KW-0472">Membrane</keyword>
<reference evidence="6 7" key="1">
    <citation type="submission" date="2020-03" db="EMBL/GenBank/DDBJ databases">
        <title>Roseomonas selenitidurans sp. nov. isolated from urban soil.</title>
        <authorList>
            <person name="Liu H."/>
        </authorList>
    </citation>
    <scope>NUCLEOTIDE SEQUENCE [LARGE SCALE GENOMIC DNA]</scope>
    <source>
        <strain evidence="6 7">BU-1</strain>
    </source>
</reference>
<evidence type="ECO:0000313" key="7">
    <source>
        <dbReference type="Proteomes" id="UP000787635"/>
    </source>
</evidence>
<dbReference type="EMBL" id="JAAVNE010000021">
    <property type="protein sequence ID" value="NKC32010.1"/>
    <property type="molecule type" value="Genomic_DNA"/>
</dbReference>
<dbReference type="Pfam" id="PF07690">
    <property type="entry name" value="MFS_1"/>
    <property type="match status" value="1"/>
</dbReference>
<feature type="transmembrane region" description="Helical" evidence="4">
    <location>
        <begin position="312"/>
        <end position="334"/>
    </location>
</feature>
<feature type="transmembrane region" description="Helical" evidence="4">
    <location>
        <begin position="141"/>
        <end position="160"/>
    </location>
</feature>
<feature type="transmembrane region" description="Helical" evidence="4">
    <location>
        <begin position="346"/>
        <end position="369"/>
    </location>
</feature>
<dbReference type="InterPro" id="IPR011701">
    <property type="entry name" value="MFS"/>
</dbReference>
<feature type="transmembrane region" description="Helical" evidence="4">
    <location>
        <begin position="172"/>
        <end position="192"/>
    </location>
</feature>
<dbReference type="Proteomes" id="UP000787635">
    <property type="component" value="Unassembled WGS sequence"/>
</dbReference>
<dbReference type="InterPro" id="IPR020846">
    <property type="entry name" value="MFS_dom"/>
</dbReference>
<dbReference type="PANTHER" id="PTHR11360">
    <property type="entry name" value="MONOCARBOXYLATE TRANSPORTER"/>
    <property type="match status" value="1"/>
</dbReference>